<evidence type="ECO:0000256" key="9">
    <source>
        <dbReference type="ARBA" id="ARBA00022824"/>
    </source>
</evidence>
<evidence type="ECO:0000256" key="13">
    <source>
        <dbReference type="ARBA" id="ARBA00044727"/>
    </source>
</evidence>
<evidence type="ECO:0000256" key="5">
    <source>
        <dbReference type="ARBA" id="ARBA00018512"/>
    </source>
</evidence>
<comment type="pathway">
    <text evidence="2">Protein modification; protein glycosylation.</text>
</comment>
<dbReference type="EC" id="2.4.1.256" evidence="4"/>
<organism evidence="18 19">
    <name type="scientific">Diplodia seriata</name>
    <dbReference type="NCBI Taxonomy" id="420778"/>
    <lineage>
        <taxon>Eukaryota</taxon>
        <taxon>Fungi</taxon>
        <taxon>Dikarya</taxon>
        <taxon>Ascomycota</taxon>
        <taxon>Pezizomycotina</taxon>
        <taxon>Dothideomycetes</taxon>
        <taxon>Dothideomycetes incertae sedis</taxon>
        <taxon>Botryosphaeriales</taxon>
        <taxon>Botryosphaeriaceae</taxon>
        <taxon>Diplodia</taxon>
    </lineage>
</organism>
<feature type="compositionally biased region" description="Basic and acidic residues" evidence="15">
    <location>
        <begin position="461"/>
        <end position="477"/>
    </location>
</feature>
<feature type="transmembrane region" description="Helical" evidence="16">
    <location>
        <begin position="326"/>
        <end position="350"/>
    </location>
</feature>
<feature type="transmembrane region" description="Helical" evidence="16">
    <location>
        <begin position="155"/>
        <end position="173"/>
    </location>
</feature>
<keyword evidence="17" id="KW-0732">Signal</keyword>
<keyword evidence="6" id="KW-0328">Glycosyltransferase</keyword>
<evidence type="ECO:0000256" key="16">
    <source>
        <dbReference type="SAM" id="Phobius"/>
    </source>
</evidence>
<feature type="transmembrane region" description="Helical" evidence="16">
    <location>
        <begin position="379"/>
        <end position="400"/>
    </location>
</feature>
<keyword evidence="8 16" id="KW-0812">Transmembrane</keyword>
<evidence type="ECO:0000256" key="11">
    <source>
        <dbReference type="ARBA" id="ARBA00023136"/>
    </source>
</evidence>
<feature type="region of interest" description="Disordered" evidence="15">
    <location>
        <begin position="459"/>
        <end position="489"/>
    </location>
</feature>
<keyword evidence="9" id="KW-0256">Endoplasmic reticulum</keyword>
<reference evidence="18 19" key="1">
    <citation type="submission" date="2015-03" db="EMBL/GenBank/DDBJ databases">
        <authorList>
            <person name="Morales-Cruz A."/>
            <person name="Amrine K.C."/>
            <person name="Cantu D."/>
        </authorList>
    </citation>
    <scope>NUCLEOTIDE SEQUENCE [LARGE SCALE GENOMIC DNA]</scope>
    <source>
        <strain evidence="18">DS831</strain>
    </source>
</reference>
<evidence type="ECO:0000256" key="4">
    <source>
        <dbReference type="ARBA" id="ARBA00011967"/>
    </source>
</evidence>
<sequence length="617" mass="68734">MDPSASFKVLALGFTLLLIPSWEWLSRVSDAVPEAYLDEVFHVGQAQVYCGGNFGHWDPKITTPPGLYLLSYLVFRVTGRCDIYVLRALNCSLALFIAQVSFSILARLYGLLKQKSTAELTAPSDRKKTVLFTNAVHTALNICLFPPLFFFFGLYYTDVPSTFFVLLSYFFALRTQQERGKFMKFPSVVNTVVLGVAALFFRQTNIFWVAVFPAGLAVVQALKKSARPTPEDAREDTVGDVLKNSLLYMSVYDKPVRYAFIEDYLKMVISLAVAALRNPVTVIYSIAPYTALIALFGGFVAWNGGVVLGDKSNHVATLHTPQMLYIWPYTLFFSFPILLPSILSALLAVLPPSFVPPASPLAAFVQPGQRRLLPRARVLAAWTLVAGAAVHLNTVVHPFTLADNRHYVFYVFRILRLHPALRYAAAPVYVLGAWSCVQALGSGSRLAVAERIKAVPAAAEGEGKEEEKEGEANKKEEETDEDEGKGKKLQLPEGVRSEDLVEEGCQASFVLVWLATTSLNLITAPLVEPRYFIVPWIMWRLHFPINSAGKNVVLGAAAKKKEGEKDESREEEGEVHNKALWAETAWFLVVNAVTGYIFLNWGFVWPQEPGMVQRFMW</sequence>
<dbReference type="PANTHER" id="PTHR12989:SF10">
    <property type="entry name" value="DOL-P-GLC:GLC(2)MAN(9)GLCNAC(2)-PP-DOL ALPHA-1,2-GLUCOSYLTRANSFERASE-RELATED"/>
    <property type="match status" value="1"/>
</dbReference>
<keyword evidence="11 16" id="KW-0472">Membrane</keyword>
<evidence type="ECO:0000256" key="8">
    <source>
        <dbReference type="ARBA" id="ARBA00022692"/>
    </source>
</evidence>
<comment type="similarity">
    <text evidence="3">Belongs to the ALG10 glucosyltransferase family.</text>
</comment>
<dbReference type="PANTHER" id="PTHR12989">
    <property type="entry name" value="ALPHA-1,2-GLUCOSYLTRANSFERASE ALG10"/>
    <property type="match status" value="1"/>
</dbReference>
<dbReference type="Pfam" id="PF04922">
    <property type="entry name" value="DIE2_ALG10"/>
    <property type="match status" value="1"/>
</dbReference>
<evidence type="ECO:0000256" key="3">
    <source>
        <dbReference type="ARBA" id="ARBA00010600"/>
    </source>
</evidence>
<evidence type="ECO:0000256" key="12">
    <source>
        <dbReference type="ARBA" id="ARBA00032069"/>
    </source>
</evidence>
<dbReference type="AlphaFoldDB" id="A0A0G2GI20"/>
<feature type="transmembrane region" description="Helical" evidence="16">
    <location>
        <begin position="286"/>
        <end position="306"/>
    </location>
</feature>
<dbReference type="GO" id="GO:0005789">
    <property type="term" value="C:endoplasmic reticulum membrane"/>
    <property type="evidence" value="ECO:0007669"/>
    <property type="project" value="UniProtKB-SubCell"/>
</dbReference>
<keyword evidence="7 18" id="KW-0808">Transferase</keyword>
<reference evidence="18 19" key="2">
    <citation type="submission" date="2015-05" db="EMBL/GenBank/DDBJ databases">
        <title>Distinctive expansion of gene families associated with plant cell wall degradation and secondary metabolism in the genomes of grapevine trunk pathogens.</title>
        <authorList>
            <person name="Lawrence D.P."/>
            <person name="Travadon R."/>
            <person name="Rolshausen P.E."/>
            <person name="Baumgartner K."/>
        </authorList>
    </citation>
    <scope>NUCLEOTIDE SEQUENCE [LARGE SCALE GENOMIC DNA]</scope>
    <source>
        <strain evidence="18">DS831</strain>
    </source>
</reference>
<evidence type="ECO:0000313" key="19">
    <source>
        <dbReference type="Proteomes" id="UP000034182"/>
    </source>
</evidence>
<evidence type="ECO:0000256" key="10">
    <source>
        <dbReference type="ARBA" id="ARBA00022989"/>
    </source>
</evidence>
<accession>A0A0G2GI20</accession>
<gene>
    <name evidence="18" type="ORF">UCDDS831_g06873</name>
</gene>
<dbReference type="EMBL" id="LAQI01000166">
    <property type="protein sequence ID" value="KKY16625.1"/>
    <property type="molecule type" value="Genomic_DNA"/>
</dbReference>
<evidence type="ECO:0000313" key="18">
    <source>
        <dbReference type="EMBL" id="KKY16625.1"/>
    </source>
</evidence>
<dbReference type="GO" id="GO:0006488">
    <property type="term" value="P:dolichol-linked oligosaccharide biosynthetic process"/>
    <property type="evidence" value="ECO:0007669"/>
    <property type="project" value="InterPro"/>
</dbReference>
<evidence type="ECO:0000256" key="15">
    <source>
        <dbReference type="SAM" id="MobiDB-lite"/>
    </source>
</evidence>
<comment type="caution">
    <text evidence="18">The sequence shown here is derived from an EMBL/GenBank/DDBJ whole genome shotgun (WGS) entry which is preliminary data.</text>
</comment>
<dbReference type="Proteomes" id="UP000034182">
    <property type="component" value="Unassembled WGS sequence"/>
</dbReference>
<evidence type="ECO:0000256" key="7">
    <source>
        <dbReference type="ARBA" id="ARBA00022679"/>
    </source>
</evidence>
<evidence type="ECO:0000256" key="6">
    <source>
        <dbReference type="ARBA" id="ARBA00022676"/>
    </source>
</evidence>
<feature type="transmembrane region" description="Helical" evidence="16">
    <location>
        <begin position="84"/>
        <end position="109"/>
    </location>
</feature>
<comment type="catalytic activity">
    <reaction evidence="14">
        <text>an alpha-D-Glc-(1-&gt;3)-alpha-D-Glc-(1-&gt;3)-alpha-D-Man-(1-&gt;2)-alpha-D-Man-(1-&gt;2)-alpha-D-Man-(1-&gt;3)-[alpha-D-Man-(1-&gt;2)-alpha-D-Man-(1-&gt;3)-[alpha-D-Man-(1-&gt;2)-alpha-D-Man-(1-&gt;6)]-alpha-D-Man-(1-&gt;6)]-beta-D-Man-(1-&gt;4)-beta-D-GlcNAc-(1-&gt;4)-alpha-D-GlcNAc-diphospho-di-trans,poly-cis-dolichol + a di-trans,poly-cis-dolichyl beta-D-glucosyl phosphate = a alpha-D-Glc-(1-&gt;2)-alpha-D-Glc-(1-&gt;3)-alpha-D-Glc-(1-&gt;3)-alpha-D-Man-(1-&gt;2)-alpha-D-Man-(1-&gt;2)-alpha-D-Man-(1-&gt;3)-[alpha-D-Man-(1-&gt;2)-alpha-D-Man-(1-&gt;3)-[alpha-D-Man-(1-&gt;2)-alpha-D-Man-(1-&gt;6)]-alpha-D-Man-(1-&gt;6)]-beta-D-Man-(1-&gt;4)-beta-D-GlcNAc-(1-&gt;4)-alpha-D-GlcNAc-diphospho-di-trans,poly-cis-dolichol + a di-trans,poly-cis-dolichyl phosphate + H(+)</text>
        <dbReference type="Rhea" id="RHEA:29543"/>
        <dbReference type="Rhea" id="RHEA-COMP:19498"/>
        <dbReference type="Rhea" id="RHEA-COMP:19502"/>
        <dbReference type="Rhea" id="RHEA-COMP:19512"/>
        <dbReference type="Rhea" id="RHEA-COMP:19522"/>
        <dbReference type="ChEBI" id="CHEBI:15378"/>
        <dbReference type="ChEBI" id="CHEBI:57525"/>
        <dbReference type="ChEBI" id="CHEBI:57683"/>
        <dbReference type="ChEBI" id="CHEBI:132522"/>
        <dbReference type="ChEBI" id="CHEBI:132523"/>
        <dbReference type="EC" id="2.4.1.256"/>
    </reaction>
    <physiologicalReaction direction="left-to-right" evidence="14">
        <dbReference type="Rhea" id="RHEA:29544"/>
    </physiologicalReaction>
</comment>
<keyword evidence="10 16" id="KW-1133">Transmembrane helix</keyword>
<comment type="function">
    <text evidence="13">Dol-P-Glc:Glc(2)Man(9)GlcNAc(2)-PP-Dol alpha-1,2-glucosyltransferase that operates in the biosynthetic pathway of dolichol-linked oligosaccharides, the glycan precursors employed in protein asparagine (N)-glycosylation. The assembly of dolichol-linked oligosaccharides begins on the cytosolic side of the endoplasmic reticulum membrane and finishes in its lumen. The sequential addition of sugars to dolichol pyrophosphate produces dolichol-linked oligosaccharides containing fourteen sugars, including two GlcNAcs, nine mannoses and three glucoses. Once assembled, the oligosaccharide is transferred from the lipid to nascent proteins by oligosaccharyltransferases. In the lumen of the endoplasmic reticulum, adds the third and last glucose residue from dolichyl phosphate glucose (Dol-P-Glc) onto the lipid-linked oligosaccharide intermediate Glc(2)Man(9)GlcNAc(2)-PP-Dol to produce Glc(3)Man(9)GlcNAc(2)-PP-Dol.</text>
</comment>
<feature type="signal peptide" evidence="17">
    <location>
        <begin position="1"/>
        <end position="31"/>
    </location>
</feature>
<evidence type="ECO:0000256" key="14">
    <source>
        <dbReference type="ARBA" id="ARBA00048064"/>
    </source>
</evidence>
<name>A0A0G2GI20_9PEZI</name>
<protein>
    <recommendedName>
        <fullName evidence="5">Dol-P-Glc:Glc(2)Man(9)GlcNAc(2)-PP-Dol alpha-1,2-glucosyltransferase</fullName>
        <ecNumber evidence="4">2.4.1.256</ecNumber>
    </recommendedName>
    <alternativeName>
        <fullName evidence="12">Asparagine-linked glycosylation protein 10</fullName>
    </alternativeName>
</protein>
<evidence type="ECO:0000256" key="1">
    <source>
        <dbReference type="ARBA" id="ARBA00004477"/>
    </source>
</evidence>
<evidence type="ECO:0000256" key="2">
    <source>
        <dbReference type="ARBA" id="ARBA00004922"/>
    </source>
</evidence>
<dbReference type="UniPathway" id="UPA00378"/>
<feature type="transmembrane region" description="Helical" evidence="16">
    <location>
        <begin position="585"/>
        <end position="605"/>
    </location>
</feature>
<dbReference type="InterPro" id="IPR016900">
    <property type="entry name" value="Alg10"/>
</dbReference>
<dbReference type="GO" id="GO:0106073">
    <property type="term" value="F:dolichyl pyrophosphate Glc2Man9GlcNAc2 alpha-1,2-glucosyltransferase activity"/>
    <property type="evidence" value="ECO:0007669"/>
    <property type="project" value="UniProtKB-EC"/>
</dbReference>
<comment type="subcellular location">
    <subcellularLocation>
        <location evidence="1">Endoplasmic reticulum membrane</location>
        <topology evidence="1">Multi-pass membrane protein</topology>
    </subcellularLocation>
</comment>
<evidence type="ECO:0000256" key="17">
    <source>
        <dbReference type="SAM" id="SignalP"/>
    </source>
</evidence>
<proteinExistence type="inferred from homology"/>
<feature type="chain" id="PRO_5002544688" description="Dol-P-Glc:Glc(2)Man(9)GlcNAc(2)-PP-Dol alpha-1,2-glucosyltransferase" evidence="17">
    <location>
        <begin position="32"/>
        <end position="617"/>
    </location>
</feature>